<feature type="domain" description="DUF1835" evidence="1">
    <location>
        <begin position="5"/>
        <end position="111"/>
    </location>
</feature>
<name>A0A369WXC8_9GAMM</name>
<protein>
    <submittedName>
        <fullName evidence="2">DUF1835 domain-containing protein</fullName>
    </submittedName>
</protein>
<evidence type="ECO:0000313" key="2">
    <source>
        <dbReference type="EMBL" id="RDE25186.1"/>
    </source>
</evidence>
<dbReference type="EMBL" id="QQOH01000001">
    <property type="protein sequence ID" value="RDE25186.1"/>
    <property type="molecule type" value="Genomic_DNA"/>
</dbReference>
<accession>A0A369WXC8</accession>
<dbReference type="AlphaFoldDB" id="A0A369WXC8"/>
<dbReference type="OrthoDB" id="127805at2"/>
<comment type="caution">
    <text evidence="2">The sequence shown here is derived from an EMBL/GenBank/DDBJ whole genome shotgun (WGS) entry which is preliminary data.</text>
</comment>
<organism evidence="2 3">
    <name type="scientific">Motiliproteus coralliicola</name>
    <dbReference type="NCBI Taxonomy" id="2283196"/>
    <lineage>
        <taxon>Bacteria</taxon>
        <taxon>Pseudomonadati</taxon>
        <taxon>Pseudomonadota</taxon>
        <taxon>Gammaproteobacteria</taxon>
        <taxon>Oceanospirillales</taxon>
        <taxon>Oceanospirillaceae</taxon>
        <taxon>Motiliproteus</taxon>
    </lineage>
</organism>
<dbReference type="Pfam" id="PF08874">
    <property type="entry name" value="DUF1835"/>
    <property type="match status" value="1"/>
</dbReference>
<evidence type="ECO:0000313" key="3">
    <source>
        <dbReference type="Proteomes" id="UP000253769"/>
    </source>
</evidence>
<proteinExistence type="predicted"/>
<gene>
    <name evidence="2" type="ORF">DV711_06415</name>
</gene>
<dbReference type="Proteomes" id="UP000253769">
    <property type="component" value="Unassembled WGS sequence"/>
</dbReference>
<sequence>MTDCLHITNGDSATALMQEAGLGGELLPWRDLLHQGPIPQGLELEALSTCRADYIAALGWGDASQLQQDFKQRDQRLQAAQDYQQVVLWFEHDLYDQLQLLQLLDFFQHHPHPNLSLICTDQYLGRQSPDQLLQLRRYRQPVSRRQLELGSQAWSALRHPDPRHWQALLQAGSSALPFLNQAVLRLLQEYPSCRNGLSRSAEQALQLAAEGIEPAAELFRQSQRLESRVFMGDASFWQLLAQLLSAGALQTLNGEALLNPIDNPPKSCGAQRLRITETGRQLLRGERQWEQLYPIDHWIGGVHLQGSNLWCWDAGSQSLRKAANQA</sequence>
<reference evidence="2 3" key="1">
    <citation type="submission" date="2018-07" db="EMBL/GenBank/DDBJ databases">
        <title>Motiliproteus coralliicola sp. nov., a bacterium isolated from Coral.</title>
        <authorList>
            <person name="Wang G."/>
        </authorList>
    </citation>
    <scope>NUCLEOTIDE SEQUENCE [LARGE SCALE GENOMIC DNA]</scope>
    <source>
        <strain evidence="2 3">C34</strain>
    </source>
</reference>
<evidence type="ECO:0000259" key="1">
    <source>
        <dbReference type="Pfam" id="PF08874"/>
    </source>
</evidence>
<keyword evidence="3" id="KW-1185">Reference proteome</keyword>
<dbReference type="InterPro" id="IPR014973">
    <property type="entry name" value="DUF1835"/>
</dbReference>
<dbReference type="RefSeq" id="WP_114694782.1">
    <property type="nucleotide sequence ID" value="NZ_QQOH01000001.1"/>
</dbReference>